<keyword evidence="10" id="KW-1185">Reference proteome</keyword>
<gene>
    <name evidence="9" type="ORF">EZ216_12280</name>
</gene>
<evidence type="ECO:0000256" key="3">
    <source>
        <dbReference type="ARBA" id="ARBA00022741"/>
    </source>
</evidence>
<dbReference type="GO" id="GO:0000166">
    <property type="term" value="F:nucleotide binding"/>
    <property type="evidence" value="ECO:0007669"/>
    <property type="project" value="UniProtKB-KW"/>
</dbReference>
<dbReference type="GO" id="GO:0009190">
    <property type="term" value="P:cyclic nucleotide biosynthetic process"/>
    <property type="evidence" value="ECO:0007669"/>
    <property type="project" value="InterPro"/>
</dbReference>
<dbReference type="PANTHER" id="PTHR11920">
    <property type="entry name" value="GUANYLYL CYCLASE"/>
    <property type="match status" value="1"/>
</dbReference>
<comment type="similarity">
    <text evidence="7">Belongs to the adenylyl cyclase class-4/guanylyl cyclase family.</text>
</comment>
<dbReference type="GO" id="GO:0016020">
    <property type="term" value="C:membrane"/>
    <property type="evidence" value="ECO:0007669"/>
    <property type="project" value="UniProtKB-SubCell"/>
</dbReference>
<dbReference type="Pfam" id="PF00211">
    <property type="entry name" value="Guanylate_cyc"/>
    <property type="match status" value="1"/>
</dbReference>
<dbReference type="PROSITE" id="PS00452">
    <property type="entry name" value="GUANYLATE_CYCLASE_1"/>
    <property type="match status" value="1"/>
</dbReference>
<keyword evidence="2" id="KW-0812">Transmembrane</keyword>
<dbReference type="EMBL" id="SMLK01000003">
    <property type="protein sequence ID" value="TFZ01954.1"/>
    <property type="molecule type" value="Genomic_DNA"/>
</dbReference>
<dbReference type="AlphaFoldDB" id="A0A4Z0BTZ9"/>
<dbReference type="SMART" id="SM00044">
    <property type="entry name" value="CYCc"/>
    <property type="match status" value="1"/>
</dbReference>
<proteinExistence type="inferred from homology"/>
<keyword evidence="3" id="KW-0547">Nucleotide-binding</keyword>
<dbReference type="SUPFAM" id="SSF55073">
    <property type="entry name" value="Nucleotide cyclase"/>
    <property type="match status" value="1"/>
</dbReference>
<reference evidence="9 10" key="1">
    <citation type="submission" date="2019-03" db="EMBL/GenBank/DDBJ databases">
        <title>Ramlibacter sp. 18x22-1, whole genome shotgun sequence.</title>
        <authorList>
            <person name="Zhang X."/>
            <person name="Feng G."/>
            <person name="Zhu H."/>
        </authorList>
    </citation>
    <scope>NUCLEOTIDE SEQUENCE [LARGE SCALE GENOMIC DNA]</scope>
    <source>
        <strain evidence="9 10">18x22-1</strain>
    </source>
</reference>
<dbReference type="Proteomes" id="UP000297839">
    <property type="component" value="Unassembled WGS sequence"/>
</dbReference>
<name>A0A4Z0BTZ9_9BURK</name>
<dbReference type="GO" id="GO:0004016">
    <property type="term" value="F:adenylate cyclase activity"/>
    <property type="evidence" value="ECO:0007669"/>
    <property type="project" value="UniProtKB-ARBA"/>
</dbReference>
<keyword evidence="6 7" id="KW-0456">Lyase</keyword>
<dbReference type="PROSITE" id="PS50125">
    <property type="entry name" value="GUANYLATE_CYCLASE_2"/>
    <property type="match status" value="1"/>
</dbReference>
<evidence type="ECO:0000256" key="6">
    <source>
        <dbReference type="ARBA" id="ARBA00023239"/>
    </source>
</evidence>
<dbReference type="GO" id="GO:0035556">
    <property type="term" value="P:intracellular signal transduction"/>
    <property type="evidence" value="ECO:0007669"/>
    <property type="project" value="InterPro"/>
</dbReference>
<keyword evidence="4" id="KW-1133">Transmembrane helix</keyword>
<dbReference type="InterPro" id="IPR018297">
    <property type="entry name" value="A/G_cyclase_CS"/>
</dbReference>
<evidence type="ECO:0000256" key="4">
    <source>
        <dbReference type="ARBA" id="ARBA00022989"/>
    </source>
</evidence>
<dbReference type="InterPro" id="IPR029787">
    <property type="entry name" value="Nucleotide_cyclase"/>
</dbReference>
<evidence type="ECO:0000256" key="1">
    <source>
        <dbReference type="ARBA" id="ARBA00004370"/>
    </source>
</evidence>
<protein>
    <submittedName>
        <fullName evidence="9">Adenylate/guanylate cyclase domain-containing protein</fullName>
    </submittedName>
</protein>
<accession>A0A4Z0BTZ9</accession>
<dbReference type="Gene3D" id="3.30.70.1230">
    <property type="entry name" value="Nucleotide cyclase"/>
    <property type="match status" value="1"/>
</dbReference>
<evidence type="ECO:0000256" key="7">
    <source>
        <dbReference type="RuleBase" id="RU000405"/>
    </source>
</evidence>
<organism evidence="9 10">
    <name type="scientific">Ramlibacter humi</name>
    <dbReference type="NCBI Taxonomy" id="2530451"/>
    <lineage>
        <taxon>Bacteria</taxon>
        <taxon>Pseudomonadati</taxon>
        <taxon>Pseudomonadota</taxon>
        <taxon>Betaproteobacteria</taxon>
        <taxon>Burkholderiales</taxon>
        <taxon>Comamonadaceae</taxon>
        <taxon>Ramlibacter</taxon>
    </lineage>
</organism>
<evidence type="ECO:0000313" key="10">
    <source>
        <dbReference type="Proteomes" id="UP000297839"/>
    </source>
</evidence>
<evidence type="ECO:0000256" key="5">
    <source>
        <dbReference type="ARBA" id="ARBA00023136"/>
    </source>
</evidence>
<sequence>MGGTMEDAAFVQWLTHRSWTVTVRYSKVVAVVLPLASLATNLQLLHDPAAPSLGWLIAWQVATEAVFLSMLLADRWQASASELLLNAFCAAFIGLCTWSGMVDISMHRDLSVYAAGMTFGAAVAAMRRRIRQPLYALSVIGLGCAFWQREGGDLERTLTGLLNPFCVVVLCLWLDRFTFARDLALYTETQRAETERKRADEVLHNALPRAVAEEIKRDGRARARKFDNLGVLFADIVGFTRFSSGLPPEQLVLVLDDIFSGFDRLADWHGVEKIKTIGDAYMAVSHVRVDALCRLALDMRLVLARYNRENGTELAMRIGVHAGPAVGGVLGVRRFLYDVWGDTVNVASRLESSGREGGIQVSEAVVRQAGAAFDFSARGLVDLRGRGPLLAYWLLRERVAPVARAELQAA</sequence>
<dbReference type="InterPro" id="IPR001054">
    <property type="entry name" value="A/G_cyclase"/>
</dbReference>
<dbReference type="OrthoDB" id="9802500at2"/>
<comment type="subcellular location">
    <subcellularLocation>
        <location evidence="1">Membrane</location>
    </subcellularLocation>
</comment>
<dbReference type="CDD" id="cd07302">
    <property type="entry name" value="CHD"/>
    <property type="match status" value="1"/>
</dbReference>
<evidence type="ECO:0000256" key="2">
    <source>
        <dbReference type="ARBA" id="ARBA00022692"/>
    </source>
</evidence>
<evidence type="ECO:0000313" key="9">
    <source>
        <dbReference type="EMBL" id="TFZ01954.1"/>
    </source>
</evidence>
<dbReference type="PANTHER" id="PTHR11920:SF335">
    <property type="entry name" value="GUANYLATE CYCLASE"/>
    <property type="match status" value="1"/>
</dbReference>
<keyword evidence="5" id="KW-0472">Membrane</keyword>
<comment type="caution">
    <text evidence="9">The sequence shown here is derived from an EMBL/GenBank/DDBJ whole genome shotgun (WGS) entry which is preliminary data.</text>
</comment>
<dbReference type="InterPro" id="IPR050401">
    <property type="entry name" value="Cyclic_nucleotide_synthase"/>
</dbReference>
<evidence type="ECO:0000259" key="8">
    <source>
        <dbReference type="PROSITE" id="PS50125"/>
    </source>
</evidence>
<feature type="domain" description="Guanylate cyclase" evidence="8">
    <location>
        <begin position="230"/>
        <end position="351"/>
    </location>
</feature>